<dbReference type="Gene3D" id="1.50.10.10">
    <property type="match status" value="1"/>
</dbReference>
<keyword evidence="2" id="KW-0479">Metal-binding</keyword>
<accession>A0A7S2KT96</accession>
<dbReference type="GO" id="GO:0005886">
    <property type="term" value="C:plasma membrane"/>
    <property type="evidence" value="ECO:0007669"/>
    <property type="project" value="TreeGrafter"/>
</dbReference>
<keyword evidence="2" id="KW-0862">Zinc</keyword>
<evidence type="ECO:0000256" key="1">
    <source>
        <dbReference type="ARBA" id="ARBA00007179"/>
    </source>
</evidence>
<comment type="similarity">
    <text evidence="1">Belongs to the LanC-like protein family.</text>
</comment>
<evidence type="ECO:0000313" key="3">
    <source>
        <dbReference type="EMBL" id="CAD9584294.1"/>
    </source>
</evidence>
<dbReference type="InterPro" id="IPR012341">
    <property type="entry name" value="6hp_glycosidase-like_sf"/>
</dbReference>
<dbReference type="PRINTS" id="PR01950">
    <property type="entry name" value="LANCSUPER"/>
</dbReference>
<feature type="binding site" evidence="2">
    <location>
        <position position="49"/>
    </location>
    <ligand>
        <name>Zn(2+)</name>
        <dbReference type="ChEBI" id="CHEBI:29105"/>
    </ligand>
</feature>
<evidence type="ECO:0000256" key="2">
    <source>
        <dbReference type="PIRSR" id="PIRSR607822-1"/>
    </source>
</evidence>
<dbReference type="PRINTS" id="PR01951">
    <property type="entry name" value="LANCEUKARYTE"/>
</dbReference>
<name>A0A7S2KT96_9DINO</name>
<dbReference type="SMART" id="SM01260">
    <property type="entry name" value="LANC_like"/>
    <property type="match status" value="1"/>
</dbReference>
<feature type="binding site" evidence="2">
    <location>
        <position position="96"/>
    </location>
    <ligand>
        <name>Zn(2+)</name>
        <dbReference type="ChEBI" id="CHEBI:29105"/>
    </ligand>
</feature>
<feature type="binding site" evidence="2">
    <location>
        <position position="95"/>
    </location>
    <ligand>
        <name>Zn(2+)</name>
        <dbReference type="ChEBI" id="CHEBI:29105"/>
    </ligand>
</feature>
<dbReference type="GO" id="GO:0031179">
    <property type="term" value="P:peptide modification"/>
    <property type="evidence" value="ECO:0007669"/>
    <property type="project" value="InterPro"/>
</dbReference>
<dbReference type="CDD" id="cd04794">
    <property type="entry name" value="euk_LANCL"/>
    <property type="match status" value="1"/>
</dbReference>
<dbReference type="InterPro" id="IPR020464">
    <property type="entry name" value="LanC-like_prot_euk"/>
</dbReference>
<dbReference type="AlphaFoldDB" id="A0A7S2KT96"/>
<gene>
    <name evidence="3" type="ORF">BRAN1462_LOCUS32338</name>
</gene>
<dbReference type="InterPro" id="IPR007822">
    <property type="entry name" value="LANC-like"/>
</dbReference>
<sequence length="199" mass="21698">MLHVDWAVKDPKWRSRMLDTLDRLGEARSRNGNWPSTCGEQGDHLVHFCHGAPGMVWLYCKAFSVFGDQRFLDYATAAAQTVWQYGILRKGPGLCHGVAGNGYALLEMFRATGDSLWLARAKHFASRMLAKDVVDASRTPDSQWSLFEGLAGTLCFLLDLRSSPSAAALPLFDPRASFGVPAGALADGGPGRKRRGAAE</sequence>
<dbReference type="GO" id="GO:0005975">
    <property type="term" value="P:carbohydrate metabolic process"/>
    <property type="evidence" value="ECO:0007669"/>
    <property type="project" value="InterPro"/>
</dbReference>
<dbReference type="Pfam" id="PF05147">
    <property type="entry name" value="LANC_like"/>
    <property type="match status" value="1"/>
</dbReference>
<dbReference type="EMBL" id="HBGW01050837">
    <property type="protein sequence ID" value="CAD9584294.1"/>
    <property type="molecule type" value="Transcribed_RNA"/>
</dbReference>
<dbReference type="GO" id="GO:0046872">
    <property type="term" value="F:metal ion binding"/>
    <property type="evidence" value="ECO:0007669"/>
    <property type="project" value="UniProtKB-KW"/>
</dbReference>
<protein>
    <submittedName>
        <fullName evidence="3">Uncharacterized protein</fullName>
    </submittedName>
</protein>
<dbReference type="PANTHER" id="PTHR12736:SF7">
    <property type="entry name" value="LANC-LIKE PROTEIN 3"/>
    <property type="match status" value="1"/>
</dbReference>
<dbReference type="SUPFAM" id="SSF158745">
    <property type="entry name" value="LanC-like"/>
    <property type="match status" value="1"/>
</dbReference>
<dbReference type="PANTHER" id="PTHR12736">
    <property type="entry name" value="LANC-LIKE PROTEIN"/>
    <property type="match status" value="1"/>
</dbReference>
<proteinExistence type="inferred from homology"/>
<organism evidence="3">
    <name type="scientific">Zooxanthella nutricula</name>
    <dbReference type="NCBI Taxonomy" id="1333877"/>
    <lineage>
        <taxon>Eukaryota</taxon>
        <taxon>Sar</taxon>
        <taxon>Alveolata</taxon>
        <taxon>Dinophyceae</taxon>
        <taxon>Peridiniales</taxon>
        <taxon>Peridiniales incertae sedis</taxon>
        <taxon>Zooxanthella</taxon>
    </lineage>
</organism>
<reference evidence="3" key="1">
    <citation type="submission" date="2021-01" db="EMBL/GenBank/DDBJ databases">
        <authorList>
            <person name="Corre E."/>
            <person name="Pelletier E."/>
            <person name="Niang G."/>
            <person name="Scheremetjew M."/>
            <person name="Finn R."/>
            <person name="Kale V."/>
            <person name="Holt S."/>
            <person name="Cochrane G."/>
            <person name="Meng A."/>
            <person name="Brown T."/>
            <person name="Cohen L."/>
        </authorList>
    </citation>
    <scope>NUCLEOTIDE SEQUENCE</scope>
    <source>
        <strain evidence="3">RCC3387</strain>
    </source>
</reference>